<evidence type="ECO:0000313" key="2">
    <source>
        <dbReference type="Proteomes" id="UP001177003"/>
    </source>
</evidence>
<dbReference type="AlphaFoldDB" id="A0AA35ZW05"/>
<keyword evidence="2" id="KW-1185">Reference proteome</keyword>
<accession>A0AA35ZW05</accession>
<evidence type="ECO:0000313" key="1">
    <source>
        <dbReference type="EMBL" id="CAI9299251.1"/>
    </source>
</evidence>
<organism evidence="1 2">
    <name type="scientific">Lactuca saligna</name>
    <name type="common">Willowleaf lettuce</name>
    <dbReference type="NCBI Taxonomy" id="75948"/>
    <lineage>
        <taxon>Eukaryota</taxon>
        <taxon>Viridiplantae</taxon>
        <taxon>Streptophyta</taxon>
        <taxon>Embryophyta</taxon>
        <taxon>Tracheophyta</taxon>
        <taxon>Spermatophyta</taxon>
        <taxon>Magnoliopsida</taxon>
        <taxon>eudicotyledons</taxon>
        <taxon>Gunneridae</taxon>
        <taxon>Pentapetalae</taxon>
        <taxon>asterids</taxon>
        <taxon>campanulids</taxon>
        <taxon>Asterales</taxon>
        <taxon>Asteraceae</taxon>
        <taxon>Cichorioideae</taxon>
        <taxon>Cichorieae</taxon>
        <taxon>Lactucinae</taxon>
        <taxon>Lactuca</taxon>
    </lineage>
</organism>
<gene>
    <name evidence="1" type="ORF">LSALG_LOCUS37972</name>
</gene>
<dbReference type="Gene3D" id="1.10.3210.50">
    <property type="match status" value="1"/>
</dbReference>
<dbReference type="Proteomes" id="UP001177003">
    <property type="component" value="Chromosome 8"/>
</dbReference>
<proteinExistence type="predicted"/>
<sequence>MTPKQSSVMKDIKEYQAENDDMFQLELTSFLYSIPKSPTTLVPKPSSTAEVSPKIVDVLGDVNIHHFRRIHRLQSILGSVSVVGSSDGTIHMFSVDYISRGLGTVVEKYSRITNVKRNGIEEGAIRTLLNYSSHADDKKTTQTLFRASQVSLTYNSDSEIYHGVSSKCRLLHDVDGFKEEINGSSNGSQSHTLEFGVVQDVDHLDAIGAIGFIPLL</sequence>
<reference evidence="1" key="1">
    <citation type="submission" date="2023-04" db="EMBL/GenBank/DDBJ databases">
        <authorList>
            <person name="Vijverberg K."/>
            <person name="Xiong W."/>
            <person name="Schranz E."/>
        </authorList>
    </citation>
    <scope>NUCLEOTIDE SEQUENCE</scope>
</reference>
<protein>
    <submittedName>
        <fullName evidence="1">Uncharacterized protein</fullName>
    </submittedName>
</protein>
<dbReference type="EMBL" id="OX465084">
    <property type="protein sequence ID" value="CAI9299251.1"/>
    <property type="molecule type" value="Genomic_DNA"/>
</dbReference>
<name>A0AA35ZW05_LACSI</name>